<dbReference type="Proteomes" id="UP000006527">
    <property type="component" value="Segment"/>
</dbReference>
<dbReference type="KEGG" id="vg:10328627"/>
<evidence type="ECO:0000313" key="2">
    <source>
        <dbReference type="Proteomes" id="UP000006527"/>
    </source>
</evidence>
<protein>
    <submittedName>
        <fullName evidence="1">Uncharacterized protein</fullName>
    </submittedName>
</protein>
<keyword evidence="2" id="KW-1185">Reference proteome</keyword>
<dbReference type="RefSeq" id="YP_004324111.1">
    <property type="nucleotide sequence ID" value="NC_015287.1"/>
</dbReference>
<sequence length="67" mass="7491">MNDPTLTAAECDALLKLILGTPCRVTDKLNDDFNVNFRKIRHKLGHLADIQDGIPQMVVPDESTGWQ</sequence>
<dbReference type="GeneID" id="10328627"/>
<name>E3SKX6_9CAUD</name>
<organism evidence="1 2">
    <name type="scientific">Synechococcus phage S-SSM7</name>
    <dbReference type="NCBI Taxonomy" id="445686"/>
    <lineage>
        <taxon>Viruses</taxon>
        <taxon>Duplodnaviria</taxon>
        <taxon>Heunggongvirae</taxon>
        <taxon>Uroviricota</taxon>
        <taxon>Caudoviricetes</taxon>
        <taxon>Pantevenvirales</taxon>
        <taxon>Kyanoviridae</taxon>
        <taxon>Lipsvirus</taxon>
        <taxon>Lipsvirus ssm7</taxon>
    </lineage>
</organism>
<dbReference type="EMBL" id="GU071098">
    <property type="protein sequence ID" value="ADO98124.1"/>
    <property type="molecule type" value="Genomic_DNA"/>
</dbReference>
<gene>
    <name evidence="1" type="ORF">SSSM7_058</name>
</gene>
<evidence type="ECO:0000313" key="1">
    <source>
        <dbReference type="EMBL" id="ADO98124.1"/>
    </source>
</evidence>
<accession>E3SKX6</accession>
<proteinExistence type="predicted"/>
<reference evidence="1 2" key="1">
    <citation type="journal article" date="2010" name="Environ. Microbiol.">
        <title>Genomic analysis of oceanic cyanobacterial myoviruses compared with T4-like myoviruses from diverse hosts and environments.</title>
        <authorList>
            <person name="Sullivan M.B."/>
            <person name="Huang K.H."/>
            <person name="Ignacio-Espinoza J.C."/>
            <person name="Berlin A.M."/>
            <person name="Kelly L."/>
            <person name="Weigele P.R."/>
            <person name="DeFrancesco A.S."/>
            <person name="Kern S.E."/>
            <person name="Thompson L.R."/>
            <person name="Young S."/>
            <person name="Yandava C."/>
            <person name="Fu R."/>
            <person name="Krastins B."/>
            <person name="Chase M."/>
            <person name="Sarracino D."/>
            <person name="Osburne M.S."/>
            <person name="Henn M.R."/>
            <person name="Chisholm S.W."/>
        </authorList>
    </citation>
    <scope>NUCLEOTIDE SEQUENCE [LARGE SCALE GENOMIC DNA]</scope>
    <source>
        <strain evidence="1">8109-3</strain>
    </source>
</reference>